<dbReference type="InterPro" id="IPR005467">
    <property type="entry name" value="His_kinase_dom"/>
</dbReference>
<dbReference type="InterPro" id="IPR003594">
    <property type="entry name" value="HATPase_dom"/>
</dbReference>
<evidence type="ECO:0000313" key="10">
    <source>
        <dbReference type="Proteomes" id="UP000244932"/>
    </source>
</evidence>
<proteinExistence type="predicted"/>
<dbReference type="PANTHER" id="PTHR43711">
    <property type="entry name" value="TWO-COMPONENT HISTIDINE KINASE"/>
    <property type="match status" value="1"/>
</dbReference>
<dbReference type="RefSeq" id="WP_108781776.1">
    <property type="nucleotide sequence ID" value="NZ_OMKW01000002.1"/>
</dbReference>
<keyword evidence="7" id="KW-0812">Transmembrane</keyword>
<feature type="domain" description="Histidine kinase" evidence="8">
    <location>
        <begin position="229"/>
        <end position="440"/>
    </location>
</feature>
<feature type="transmembrane region" description="Helical" evidence="7">
    <location>
        <begin position="55"/>
        <end position="73"/>
    </location>
</feature>
<dbReference type="Proteomes" id="UP000244932">
    <property type="component" value="Unassembled WGS sequence"/>
</dbReference>
<dbReference type="SUPFAM" id="SSF47384">
    <property type="entry name" value="Homodimeric domain of signal transducing histidine kinase"/>
    <property type="match status" value="1"/>
</dbReference>
<evidence type="ECO:0000256" key="2">
    <source>
        <dbReference type="ARBA" id="ARBA00012438"/>
    </source>
</evidence>
<dbReference type="PROSITE" id="PS50109">
    <property type="entry name" value="HIS_KIN"/>
    <property type="match status" value="1"/>
</dbReference>
<dbReference type="Gene3D" id="1.10.287.130">
    <property type="match status" value="1"/>
</dbReference>
<accession>A0A2R8A9X0</accession>
<keyword evidence="7" id="KW-0472">Membrane</keyword>
<dbReference type="InterPro" id="IPR036097">
    <property type="entry name" value="HisK_dim/P_sf"/>
</dbReference>
<protein>
    <recommendedName>
        <fullName evidence="2">histidine kinase</fullName>
        <ecNumber evidence="2">2.7.13.3</ecNumber>
    </recommendedName>
</protein>
<dbReference type="SUPFAM" id="SSF55874">
    <property type="entry name" value="ATPase domain of HSP90 chaperone/DNA topoisomerase II/histidine kinase"/>
    <property type="match status" value="1"/>
</dbReference>
<reference evidence="9 10" key="1">
    <citation type="submission" date="2018-03" db="EMBL/GenBank/DDBJ databases">
        <authorList>
            <person name="Keele B.F."/>
        </authorList>
    </citation>
    <scope>NUCLEOTIDE SEQUENCE [LARGE SCALE GENOMIC DNA]</scope>
    <source>
        <strain evidence="9 10">CeCT 8812</strain>
    </source>
</reference>
<evidence type="ECO:0000256" key="5">
    <source>
        <dbReference type="ARBA" id="ARBA00022777"/>
    </source>
</evidence>
<dbReference type="EMBL" id="OMKW01000002">
    <property type="protein sequence ID" value="SPF29046.1"/>
    <property type="molecule type" value="Genomic_DNA"/>
</dbReference>
<keyword evidence="6" id="KW-0902">Two-component regulatory system</keyword>
<dbReference type="PANTHER" id="PTHR43711:SF31">
    <property type="entry name" value="HISTIDINE KINASE"/>
    <property type="match status" value="1"/>
</dbReference>
<feature type="transmembrane region" description="Helical" evidence="7">
    <location>
        <begin position="94"/>
        <end position="112"/>
    </location>
</feature>
<name>A0A2R8A9X0_9RHOB</name>
<dbReference type="OrthoDB" id="9764438at2"/>
<keyword evidence="3" id="KW-0597">Phosphoprotein</keyword>
<dbReference type="AlphaFoldDB" id="A0A2R8A9X0"/>
<dbReference type="EC" id="2.7.13.3" evidence="2"/>
<evidence type="ECO:0000313" key="9">
    <source>
        <dbReference type="EMBL" id="SPF29046.1"/>
    </source>
</evidence>
<dbReference type="Gene3D" id="3.30.565.10">
    <property type="entry name" value="Histidine kinase-like ATPase, C-terminal domain"/>
    <property type="match status" value="1"/>
</dbReference>
<evidence type="ECO:0000256" key="3">
    <source>
        <dbReference type="ARBA" id="ARBA00022553"/>
    </source>
</evidence>
<keyword evidence="5" id="KW-0418">Kinase</keyword>
<dbReference type="PRINTS" id="PR00344">
    <property type="entry name" value="BCTRLSENSOR"/>
</dbReference>
<dbReference type="Pfam" id="PF02518">
    <property type="entry name" value="HATPase_c"/>
    <property type="match status" value="1"/>
</dbReference>
<dbReference type="InterPro" id="IPR050736">
    <property type="entry name" value="Sensor_HK_Regulatory"/>
</dbReference>
<keyword evidence="10" id="KW-1185">Reference proteome</keyword>
<evidence type="ECO:0000256" key="4">
    <source>
        <dbReference type="ARBA" id="ARBA00022679"/>
    </source>
</evidence>
<evidence type="ECO:0000259" key="8">
    <source>
        <dbReference type="PROSITE" id="PS50109"/>
    </source>
</evidence>
<dbReference type="InterPro" id="IPR003661">
    <property type="entry name" value="HisK_dim/P_dom"/>
</dbReference>
<evidence type="ECO:0000256" key="6">
    <source>
        <dbReference type="ARBA" id="ARBA00023012"/>
    </source>
</evidence>
<feature type="transmembrane region" description="Helical" evidence="7">
    <location>
        <begin position="144"/>
        <end position="162"/>
    </location>
</feature>
<keyword evidence="7" id="KW-1133">Transmembrane helix</keyword>
<feature type="transmembrane region" description="Helical" evidence="7">
    <location>
        <begin position="118"/>
        <end position="137"/>
    </location>
</feature>
<dbReference type="SMART" id="SM00387">
    <property type="entry name" value="HATPase_c"/>
    <property type="match status" value="1"/>
</dbReference>
<feature type="transmembrane region" description="Helical" evidence="7">
    <location>
        <begin position="32"/>
        <end position="49"/>
    </location>
</feature>
<evidence type="ECO:0000256" key="1">
    <source>
        <dbReference type="ARBA" id="ARBA00000085"/>
    </source>
</evidence>
<dbReference type="InterPro" id="IPR004358">
    <property type="entry name" value="Sig_transdc_His_kin-like_C"/>
</dbReference>
<gene>
    <name evidence="9" type="primary">phoR_2</name>
    <name evidence="9" type="ORF">POI8812_01351</name>
</gene>
<evidence type="ECO:0000256" key="7">
    <source>
        <dbReference type="SAM" id="Phobius"/>
    </source>
</evidence>
<dbReference type="GO" id="GO:0000155">
    <property type="term" value="F:phosphorelay sensor kinase activity"/>
    <property type="evidence" value="ECO:0007669"/>
    <property type="project" value="InterPro"/>
</dbReference>
<dbReference type="InterPro" id="IPR036890">
    <property type="entry name" value="HATPase_C_sf"/>
</dbReference>
<sequence length="544" mass="59129">MLDVANPFDDVGLREIRAEEARLLKARAGGSARMLMVVVLLAALLLLLSGRFSLAVLWLSGTSAMVGVTLLYARFVQPEGITQESADRYLNGHALVTACTGLVWSSFAIFIAMTEGLLGAFIAGLFLTGLTTGGAMAGTVYRPAYLALLFCSIGPFTIALLVQPDVITKVYGCFMLAYIAFCYITNEQASRRTRETIVSSLGRDAAEQIIEQAAEIDRLNEQRARFMASISHDMAQPIIAQRHFLRQLRDAGIAPEQHILLERIETVQSSQERLLQDLIGFSHLSQKSLSVSPVLFEISALFEQVDAEFARPTAQAQQSLTFEPTDISLFADRHFLHRILRNLITNANKYAGPDAAIRLSAIQNEDQLQIEVSDTGLGIAAADTARAFDEYVRLSKGDEPGLGLGLAISQRLADAMDGSIEMSSTPGDGVTIRIGLPMRAAPSAMPGTTPLILIIGPVHRPDIGSWSELISGWMWQFLCAGSLDEALALVEQTGLTPDIVILDEDLPTDARIQKFKVLQIGDDAGLLPPLNPEAIRQTLVRALR</sequence>
<keyword evidence="4 9" id="KW-0808">Transferase</keyword>
<comment type="catalytic activity">
    <reaction evidence="1">
        <text>ATP + protein L-histidine = ADP + protein N-phospho-L-histidine.</text>
        <dbReference type="EC" id="2.7.13.3"/>
    </reaction>
</comment>
<dbReference type="CDD" id="cd00082">
    <property type="entry name" value="HisKA"/>
    <property type="match status" value="1"/>
</dbReference>
<organism evidence="9 10">
    <name type="scientific">Pontivivens insulae</name>
    <dbReference type="NCBI Taxonomy" id="1639689"/>
    <lineage>
        <taxon>Bacteria</taxon>
        <taxon>Pseudomonadati</taxon>
        <taxon>Pseudomonadota</taxon>
        <taxon>Alphaproteobacteria</taxon>
        <taxon>Rhodobacterales</taxon>
        <taxon>Paracoccaceae</taxon>
        <taxon>Pontivivens</taxon>
    </lineage>
</organism>